<evidence type="ECO:0000256" key="5">
    <source>
        <dbReference type="ARBA" id="ARBA00022723"/>
    </source>
</evidence>
<sequence>MSKAAVCVDFSKPLEIQDVEVRQPGPGEVLVRMVASGICHTDLHSTRGDWPVKSPLPFIAGHEGVGIVEAVGEGTIRKVGERVCIPWLGYACGHCRYCVSGWETLCPNQIQNGFARDGAFAEYAVVDGNWCGLVPDNVSSQDAAPLVCAGVTTYKAVKVSELKSAEVAAVWGVGGLGHLALQYARIAGGTAIGVDIAEDKLELATQLGAEHVVNAAATDPVKAIQDLGGADVSIVLSPNETVFNQALAALRPGGRLVCVALPAGGGTLSVPIFDTVLYGKRIIGSIVGTRNDLDDTMALHAAGRTKVISMGVGLEDINHSFELMLAGKIPARHVITEF</sequence>
<evidence type="ECO:0000313" key="13">
    <source>
        <dbReference type="Proteomes" id="UP001165405"/>
    </source>
</evidence>
<dbReference type="InterPro" id="IPR013154">
    <property type="entry name" value="ADH-like_N"/>
</dbReference>
<dbReference type="AlphaFoldDB" id="A0AA41QB30"/>
<dbReference type="SMART" id="SM00829">
    <property type="entry name" value="PKS_ER"/>
    <property type="match status" value="1"/>
</dbReference>
<evidence type="ECO:0000313" key="12">
    <source>
        <dbReference type="EMBL" id="MCF4119846.1"/>
    </source>
</evidence>
<dbReference type="PANTHER" id="PTHR42940">
    <property type="entry name" value="ALCOHOL DEHYDROGENASE 1-RELATED"/>
    <property type="match status" value="1"/>
</dbReference>
<feature type="domain" description="Enoyl reductase (ER)" evidence="11">
    <location>
        <begin position="9"/>
        <end position="335"/>
    </location>
</feature>
<dbReference type="InterPro" id="IPR011032">
    <property type="entry name" value="GroES-like_sf"/>
</dbReference>
<dbReference type="CDD" id="cd08297">
    <property type="entry name" value="CAD3"/>
    <property type="match status" value="1"/>
</dbReference>
<dbReference type="GO" id="GO:0046872">
    <property type="term" value="F:metal ion binding"/>
    <property type="evidence" value="ECO:0007669"/>
    <property type="project" value="UniProtKB-KW"/>
</dbReference>
<evidence type="ECO:0000256" key="8">
    <source>
        <dbReference type="ARBA" id="ARBA00023027"/>
    </source>
</evidence>
<dbReference type="Gene3D" id="3.90.180.10">
    <property type="entry name" value="Medium-chain alcohol dehydrogenases, catalytic domain"/>
    <property type="match status" value="1"/>
</dbReference>
<evidence type="ECO:0000256" key="2">
    <source>
        <dbReference type="ARBA" id="ARBA00008072"/>
    </source>
</evidence>
<dbReference type="EC" id="1.1.1.1" evidence="3"/>
<accession>A0AA41QB30</accession>
<dbReference type="Pfam" id="PF00107">
    <property type="entry name" value="ADH_zinc_N"/>
    <property type="match status" value="1"/>
</dbReference>
<proteinExistence type="inferred from homology"/>
<evidence type="ECO:0000256" key="1">
    <source>
        <dbReference type="ARBA" id="ARBA00001947"/>
    </source>
</evidence>
<dbReference type="Proteomes" id="UP001165405">
    <property type="component" value="Unassembled WGS sequence"/>
</dbReference>
<dbReference type="SUPFAM" id="SSF50129">
    <property type="entry name" value="GroES-like"/>
    <property type="match status" value="1"/>
</dbReference>
<keyword evidence="5" id="KW-0479">Metal-binding</keyword>
<evidence type="ECO:0000256" key="9">
    <source>
        <dbReference type="ARBA" id="ARBA00049164"/>
    </source>
</evidence>
<evidence type="ECO:0000256" key="10">
    <source>
        <dbReference type="ARBA" id="ARBA00049243"/>
    </source>
</evidence>
<comment type="similarity">
    <text evidence="2">Belongs to the zinc-containing alcohol dehydrogenase family.</text>
</comment>
<dbReference type="EMBL" id="JAKGSG010000009">
    <property type="protein sequence ID" value="MCF4119846.1"/>
    <property type="molecule type" value="Genomic_DNA"/>
</dbReference>
<evidence type="ECO:0000256" key="3">
    <source>
        <dbReference type="ARBA" id="ARBA00013190"/>
    </source>
</evidence>
<comment type="catalytic activity">
    <reaction evidence="9">
        <text>a secondary alcohol + NAD(+) = a ketone + NADH + H(+)</text>
        <dbReference type="Rhea" id="RHEA:10740"/>
        <dbReference type="ChEBI" id="CHEBI:15378"/>
        <dbReference type="ChEBI" id="CHEBI:17087"/>
        <dbReference type="ChEBI" id="CHEBI:35681"/>
        <dbReference type="ChEBI" id="CHEBI:57540"/>
        <dbReference type="ChEBI" id="CHEBI:57945"/>
        <dbReference type="EC" id="1.1.1.1"/>
    </reaction>
</comment>
<protein>
    <recommendedName>
        <fullName evidence="4">Alcohol dehydrogenase</fullName>
        <ecNumber evidence="3">1.1.1.1</ecNumber>
    </recommendedName>
</protein>
<dbReference type="RefSeq" id="WP_236087561.1">
    <property type="nucleotide sequence ID" value="NZ_JAKGSG010000009.1"/>
</dbReference>
<evidence type="ECO:0000256" key="4">
    <source>
        <dbReference type="ARBA" id="ARBA00016352"/>
    </source>
</evidence>
<dbReference type="GO" id="GO:0004022">
    <property type="term" value="F:alcohol dehydrogenase (NAD+) activity"/>
    <property type="evidence" value="ECO:0007669"/>
    <property type="project" value="UniProtKB-EC"/>
</dbReference>
<dbReference type="InterPro" id="IPR020843">
    <property type="entry name" value="ER"/>
</dbReference>
<name>A0AA41QB30_9MICO</name>
<gene>
    <name evidence="12" type="ORF">L1785_02530</name>
</gene>
<comment type="caution">
    <text evidence="12">The sequence shown here is derived from an EMBL/GenBank/DDBJ whole genome shotgun (WGS) entry which is preliminary data.</text>
</comment>
<dbReference type="FunFam" id="3.40.50.720:FF:000039">
    <property type="entry name" value="Alcohol dehydrogenase AdhP"/>
    <property type="match status" value="1"/>
</dbReference>
<organism evidence="12 13">
    <name type="scientific">Antribacter soli</name>
    <dbReference type="NCBI Taxonomy" id="2910976"/>
    <lineage>
        <taxon>Bacteria</taxon>
        <taxon>Bacillati</taxon>
        <taxon>Actinomycetota</taxon>
        <taxon>Actinomycetes</taxon>
        <taxon>Micrococcales</taxon>
        <taxon>Promicromonosporaceae</taxon>
        <taxon>Antribacter</taxon>
    </lineage>
</organism>
<keyword evidence="7" id="KW-0560">Oxidoreductase</keyword>
<dbReference type="Pfam" id="PF08240">
    <property type="entry name" value="ADH_N"/>
    <property type="match status" value="1"/>
</dbReference>
<dbReference type="SUPFAM" id="SSF51735">
    <property type="entry name" value="NAD(P)-binding Rossmann-fold domains"/>
    <property type="match status" value="1"/>
</dbReference>
<evidence type="ECO:0000256" key="7">
    <source>
        <dbReference type="ARBA" id="ARBA00023002"/>
    </source>
</evidence>
<keyword evidence="13" id="KW-1185">Reference proteome</keyword>
<dbReference type="Gene3D" id="3.40.50.720">
    <property type="entry name" value="NAD(P)-binding Rossmann-like Domain"/>
    <property type="match status" value="1"/>
</dbReference>
<keyword evidence="6" id="KW-0862">Zinc</keyword>
<evidence type="ECO:0000259" key="11">
    <source>
        <dbReference type="SMART" id="SM00829"/>
    </source>
</evidence>
<comment type="cofactor">
    <cofactor evidence="1">
        <name>Zn(2+)</name>
        <dbReference type="ChEBI" id="CHEBI:29105"/>
    </cofactor>
</comment>
<keyword evidence="8" id="KW-0520">NAD</keyword>
<reference evidence="12" key="1">
    <citation type="submission" date="2022-01" db="EMBL/GenBank/DDBJ databases">
        <title>Antribacter sp. nov., isolated from Guizhou of China.</title>
        <authorList>
            <person name="Chengliang C."/>
            <person name="Ya Z."/>
        </authorList>
    </citation>
    <scope>NUCLEOTIDE SEQUENCE</scope>
    <source>
        <strain evidence="12">KLBMP 9083</strain>
    </source>
</reference>
<dbReference type="InterPro" id="IPR036291">
    <property type="entry name" value="NAD(P)-bd_dom_sf"/>
</dbReference>
<dbReference type="InterPro" id="IPR013149">
    <property type="entry name" value="ADH-like_C"/>
</dbReference>
<dbReference type="PANTHER" id="PTHR42940:SF8">
    <property type="entry name" value="VACUOLAR PROTEIN SORTING-ASSOCIATED PROTEIN 11"/>
    <property type="match status" value="1"/>
</dbReference>
<evidence type="ECO:0000256" key="6">
    <source>
        <dbReference type="ARBA" id="ARBA00022833"/>
    </source>
</evidence>
<comment type="catalytic activity">
    <reaction evidence="10">
        <text>a primary alcohol + NAD(+) = an aldehyde + NADH + H(+)</text>
        <dbReference type="Rhea" id="RHEA:10736"/>
        <dbReference type="ChEBI" id="CHEBI:15378"/>
        <dbReference type="ChEBI" id="CHEBI:15734"/>
        <dbReference type="ChEBI" id="CHEBI:17478"/>
        <dbReference type="ChEBI" id="CHEBI:57540"/>
        <dbReference type="ChEBI" id="CHEBI:57945"/>
        <dbReference type="EC" id="1.1.1.1"/>
    </reaction>
</comment>